<comment type="caution">
    <text evidence="1">The sequence shown here is derived from an EMBL/GenBank/DDBJ whole genome shotgun (WGS) entry which is preliminary data.</text>
</comment>
<organism evidence="1 2">
    <name type="scientific">Marine Group I thaumarchaeote</name>
    <dbReference type="NCBI Taxonomy" id="2511932"/>
    <lineage>
        <taxon>Archaea</taxon>
        <taxon>Nitrososphaerota</taxon>
        <taxon>Marine Group I</taxon>
    </lineage>
</organism>
<dbReference type="InterPro" id="IPR046386">
    <property type="entry name" value="T4_sigma-like_factor"/>
</dbReference>
<dbReference type="AlphaFoldDB" id="A0A7K4MPC2"/>
<name>A0A7K4MPC2_9ARCH</name>
<dbReference type="EMBL" id="JACASV010000025">
    <property type="protein sequence ID" value="NWJ43442.1"/>
    <property type="molecule type" value="Genomic_DNA"/>
</dbReference>
<dbReference type="GO" id="GO:0003677">
    <property type="term" value="F:DNA binding"/>
    <property type="evidence" value="ECO:0007669"/>
    <property type="project" value="InterPro"/>
</dbReference>
<evidence type="ECO:0000313" key="2">
    <source>
        <dbReference type="Proteomes" id="UP000523105"/>
    </source>
</evidence>
<evidence type="ECO:0000313" key="1">
    <source>
        <dbReference type="EMBL" id="NWJ43442.1"/>
    </source>
</evidence>
<dbReference type="Proteomes" id="UP000523105">
    <property type="component" value="Unassembled WGS sequence"/>
</dbReference>
<proteinExistence type="inferred from homology"/>
<dbReference type="HAMAP" id="MF_04164">
    <property type="entry name" value="T4_Sigma_like_factor"/>
    <property type="match status" value="1"/>
</dbReference>
<dbReference type="GO" id="GO:2000142">
    <property type="term" value="P:regulation of DNA-templated transcription initiation"/>
    <property type="evidence" value="ECO:0007669"/>
    <property type="project" value="InterPro"/>
</dbReference>
<accession>A0A7K4MPC2</accession>
<reference evidence="1 2" key="1">
    <citation type="journal article" date="2019" name="Environ. Microbiol.">
        <title>Genomics insights into ecotype formation of ammonia-oxidizing archaea in the deep ocean.</title>
        <authorList>
            <person name="Wang Y."/>
            <person name="Huang J.M."/>
            <person name="Cui G.J."/>
            <person name="Nunoura T."/>
            <person name="Takaki Y."/>
            <person name="Li W.L."/>
            <person name="Li J."/>
            <person name="Gao Z.M."/>
            <person name="Takai K."/>
            <person name="Zhang A.Q."/>
            <person name="Stepanauskas R."/>
        </authorList>
    </citation>
    <scope>NUCLEOTIDE SEQUENCE [LARGE SCALE GENOMIC DNA]</scope>
    <source>
        <strain evidence="1 2">L15b</strain>
    </source>
</reference>
<protein>
    <submittedName>
        <fullName evidence="1">Sigma factor for late transcription</fullName>
    </submittedName>
</protein>
<gene>
    <name evidence="1" type="ORF">HX837_04445</name>
</gene>
<sequence length="194" mass="22977">MLMTEKKQKPKKIHYVDNQKFLEEMIVYKGKCKDAKNKGEPAPQISEYVGECFMKIANRLSFRPNFINYAFREDMISDGIENCVQYIRNFDPEKSKNPFAYFTQIIYFAFIRRIQKEKKQLYIKYKTMDTFGALGDNVEVSDHDKGHYDYNTLSTDQKANMYDFIKNFEEAKKAKSVTKKPTKTTNLEYFFVTS</sequence>